<feature type="domain" description="C3H1-type" evidence="5">
    <location>
        <begin position="51"/>
        <end position="78"/>
    </location>
</feature>
<sequence>MGKRYVCDYCNKAMVAAPAIVKTHNKGLVHQRLVQEHYHQFKDIETILVEESKKKPCVRFSSGECKFGSICHFSHYTVEQIRAMGEYVASKNRPKDVIFPSFEELVLKLMDEKSNKQQDSTGGTTMMYDKNGITHTFPWTYNTILDNYPNQLPPSVKRLKIEDFADAKIETWG</sequence>
<reference evidence="6" key="1">
    <citation type="submission" date="2016-07" db="EMBL/GenBank/DDBJ databases">
        <authorList>
            <person name="Bretaudeau A."/>
        </authorList>
    </citation>
    <scope>NUCLEOTIDE SEQUENCE</scope>
    <source>
        <strain evidence="6">Rice</strain>
        <tissue evidence="6">Whole body</tissue>
    </source>
</reference>
<evidence type="ECO:0000256" key="3">
    <source>
        <dbReference type="ARBA" id="ARBA00022833"/>
    </source>
</evidence>
<dbReference type="OrthoDB" id="2417221at2759"/>
<keyword evidence="1 4" id="KW-0479">Metal-binding</keyword>
<dbReference type="EMBL" id="ODYU01002263">
    <property type="protein sequence ID" value="SOQ39518.1"/>
    <property type="molecule type" value="Genomic_DNA"/>
</dbReference>
<proteinExistence type="predicted"/>
<dbReference type="Pfam" id="PF06220">
    <property type="entry name" value="zf-U1"/>
    <property type="match status" value="1"/>
</dbReference>
<dbReference type="Gene3D" id="3.30.160.60">
    <property type="entry name" value="Classic Zinc Finger"/>
    <property type="match status" value="1"/>
</dbReference>
<keyword evidence="3 4" id="KW-0862">Zinc</keyword>
<dbReference type="InterPro" id="IPR013085">
    <property type="entry name" value="U1-CZ_Znf_C2H2"/>
</dbReference>
<dbReference type="InterPro" id="IPR036236">
    <property type="entry name" value="Znf_C2H2_sf"/>
</dbReference>
<dbReference type="Gene3D" id="4.10.1000.10">
    <property type="entry name" value="Zinc finger, CCCH-type"/>
    <property type="match status" value="1"/>
</dbReference>
<evidence type="ECO:0000313" key="6">
    <source>
        <dbReference type="EMBL" id="SOQ39518.1"/>
    </source>
</evidence>
<dbReference type="PROSITE" id="PS50103">
    <property type="entry name" value="ZF_C3H1"/>
    <property type="match status" value="1"/>
</dbReference>
<evidence type="ECO:0000259" key="5">
    <source>
        <dbReference type="PROSITE" id="PS50103"/>
    </source>
</evidence>
<accession>A0A2H1VFA2</accession>
<dbReference type="InterPro" id="IPR000571">
    <property type="entry name" value="Znf_CCCH"/>
</dbReference>
<dbReference type="AlphaFoldDB" id="A0A2H1VFA2"/>
<evidence type="ECO:0000256" key="2">
    <source>
        <dbReference type="ARBA" id="ARBA00022771"/>
    </source>
</evidence>
<protein>
    <submittedName>
        <fullName evidence="6">SFRICE_018168</fullName>
    </submittedName>
</protein>
<dbReference type="PANTHER" id="PTHR16465">
    <property type="entry name" value="NUCLEASE-RELATED"/>
    <property type="match status" value="1"/>
</dbReference>
<name>A0A2H1VFA2_SPOFR</name>
<dbReference type="GO" id="GO:0008270">
    <property type="term" value="F:zinc ion binding"/>
    <property type="evidence" value="ECO:0007669"/>
    <property type="project" value="UniProtKB-KW"/>
</dbReference>
<gene>
    <name evidence="6" type="ORF">SFRICE_018168</name>
</gene>
<dbReference type="SUPFAM" id="SSF57667">
    <property type="entry name" value="beta-beta-alpha zinc fingers"/>
    <property type="match status" value="1"/>
</dbReference>
<dbReference type="GO" id="GO:0005689">
    <property type="term" value="C:U12-type spliceosomal complex"/>
    <property type="evidence" value="ECO:0007669"/>
    <property type="project" value="TreeGrafter"/>
</dbReference>
<feature type="zinc finger region" description="C3H1-type" evidence="4">
    <location>
        <begin position="51"/>
        <end position="78"/>
    </location>
</feature>
<evidence type="ECO:0000256" key="1">
    <source>
        <dbReference type="ARBA" id="ARBA00022723"/>
    </source>
</evidence>
<organism evidence="6">
    <name type="scientific">Spodoptera frugiperda</name>
    <name type="common">Fall armyworm</name>
    <dbReference type="NCBI Taxonomy" id="7108"/>
    <lineage>
        <taxon>Eukaryota</taxon>
        <taxon>Metazoa</taxon>
        <taxon>Ecdysozoa</taxon>
        <taxon>Arthropoda</taxon>
        <taxon>Hexapoda</taxon>
        <taxon>Insecta</taxon>
        <taxon>Pterygota</taxon>
        <taxon>Neoptera</taxon>
        <taxon>Endopterygota</taxon>
        <taxon>Lepidoptera</taxon>
        <taxon>Glossata</taxon>
        <taxon>Ditrysia</taxon>
        <taxon>Noctuoidea</taxon>
        <taxon>Noctuidae</taxon>
        <taxon>Amphipyrinae</taxon>
        <taxon>Spodoptera</taxon>
    </lineage>
</organism>
<evidence type="ECO:0000256" key="4">
    <source>
        <dbReference type="PROSITE-ProRule" id="PRU00723"/>
    </source>
</evidence>
<dbReference type="PANTHER" id="PTHR16465:SF0">
    <property type="entry name" value="ZINC FINGER MATRIN-TYPE PROTEIN 5"/>
    <property type="match status" value="1"/>
</dbReference>
<keyword evidence="2 4" id="KW-0863">Zinc-finger</keyword>